<protein>
    <recommendedName>
        <fullName evidence="2">TIR domain-containing protein</fullName>
    </recommendedName>
</protein>
<dbReference type="RefSeq" id="WP_021319521.1">
    <property type="nucleotide sequence ID" value="NZ_AUWY01000120.1"/>
</dbReference>
<reference evidence="3 4" key="1">
    <citation type="journal article" date="2013" name="Genome Announc.">
        <title>Draft Genome Sequence of Sphingobium ummariense Strain RL-3, a Hexachlorocyclohexane-Degrading Bacterium.</title>
        <authorList>
            <person name="Kohli P."/>
            <person name="Dua A."/>
            <person name="Sangwan N."/>
            <person name="Oldach P."/>
            <person name="Khurana J.P."/>
            <person name="Lal R."/>
        </authorList>
    </citation>
    <scope>NUCLEOTIDE SEQUENCE [LARGE SCALE GENOMIC DNA]</scope>
    <source>
        <strain evidence="3 4">RL-3</strain>
    </source>
</reference>
<evidence type="ECO:0000313" key="4">
    <source>
        <dbReference type="Proteomes" id="UP000015523"/>
    </source>
</evidence>
<dbReference type="eggNOG" id="COG0457">
    <property type="taxonomic scope" value="Bacteria"/>
</dbReference>
<keyword evidence="1" id="KW-0472">Membrane</keyword>
<dbReference type="SUPFAM" id="SSF48452">
    <property type="entry name" value="TPR-like"/>
    <property type="match status" value="1"/>
</dbReference>
<dbReference type="Pfam" id="PF13676">
    <property type="entry name" value="TIR_2"/>
    <property type="match status" value="1"/>
</dbReference>
<dbReference type="OrthoDB" id="7308181at2"/>
<keyword evidence="1" id="KW-1133">Transmembrane helix</keyword>
<evidence type="ECO:0000259" key="2">
    <source>
        <dbReference type="Pfam" id="PF13676"/>
    </source>
</evidence>
<gene>
    <name evidence="3" type="ORF">M529_19615</name>
</gene>
<dbReference type="InterPro" id="IPR011990">
    <property type="entry name" value="TPR-like_helical_dom_sf"/>
</dbReference>
<evidence type="ECO:0000313" key="3">
    <source>
        <dbReference type="EMBL" id="EQB30560.1"/>
    </source>
</evidence>
<dbReference type="Gene3D" id="3.40.50.10140">
    <property type="entry name" value="Toll/interleukin-1 receptor homology (TIR) domain"/>
    <property type="match status" value="1"/>
</dbReference>
<evidence type="ECO:0000256" key="1">
    <source>
        <dbReference type="SAM" id="Phobius"/>
    </source>
</evidence>
<dbReference type="STRING" id="1346791.M529_19615"/>
<proteinExistence type="predicted"/>
<dbReference type="InterPro" id="IPR000157">
    <property type="entry name" value="TIR_dom"/>
</dbReference>
<name>T0INZ4_9SPHN</name>
<dbReference type="InterPro" id="IPR035897">
    <property type="entry name" value="Toll_tir_struct_dom_sf"/>
</dbReference>
<dbReference type="SUPFAM" id="SSF52200">
    <property type="entry name" value="Toll/Interleukin receptor TIR domain"/>
    <property type="match status" value="1"/>
</dbReference>
<accession>T0INZ4</accession>
<dbReference type="EMBL" id="AUWY01000120">
    <property type="protein sequence ID" value="EQB30560.1"/>
    <property type="molecule type" value="Genomic_DNA"/>
</dbReference>
<dbReference type="GO" id="GO:0007165">
    <property type="term" value="P:signal transduction"/>
    <property type="evidence" value="ECO:0007669"/>
    <property type="project" value="InterPro"/>
</dbReference>
<dbReference type="Gene3D" id="1.25.40.10">
    <property type="entry name" value="Tetratricopeptide repeat domain"/>
    <property type="match status" value="1"/>
</dbReference>
<dbReference type="Proteomes" id="UP000015523">
    <property type="component" value="Unassembled WGS sequence"/>
</dbReference>
<feature type="transmembrane region" description="Helical" evidence="1">
    <location>
        <begin position="192"/>
        <end position="214"/>
    </location>
</feature>
<keyword evidence="1" id="KW-0812">Transmembrane</keyword>
<organism evidence="3 4">
    <name type="scientific">Sphingobium ummariense RL-3</name>
    <dbReference type="NCBI Taxonomy" id="1346791"/>
    <lineage>
        <taxon>Bacteria</taxon>
        <taxon>Pseudomonadati</taxon>
        <taxon>Pseudomonadota</taxon>
        <taxon>Alphaproteobacteria</taxon>
        <taxon>Sphingomonadales</taxon>
        <taxon>Sphingomonadaceae</taxon>
        <taxon>Sphingobium</taxon>
    </lineage>
</organism>
<comment type="caution">
    <text evidence="3">The sequence shown here is derived from an EMBL/GenBank/DDBJ whole genome shotgun (WGS) entry which is preliminary data.</text>
</comment>
<dbReference type="PATRIC" id="fig|1346791.3.peg.3790"/>
<feature type="domain" description="TIR" evidence="2">
    <location>
        <begin position="19"/>
        <end position="155"/>
    </location>
</feature>
<sequence length="531" mass="59515">MTGSSIGDDAADRRRYRAFLSYSHADERFAARLHRWLETYRLPSRLAGSPSPRGPVPRRLAPIFRDRAELPAASSLDREVRLALSQSDALLVLCSPAAKASRWVDAEIALFRELHPDRPVIAALIQGEPADSFPPALLARDPDGVEQEPIAADFHPDRDGAKLARLKIVAGLTGVALDQIIQRDAQRQLRRVIGVTFLLVLLALFMALMLVFVARARSEAEKQRQQAEGLIEFMLTDLREKLEGVGRLDVLQTVNKRALGYYAEQPDLSALPADSLERRARILQAMGADDFKRGDAAGALAQFAEAYRVTAALRAADPDDPKRLFAHAQSEFWLGYVDFMRNRYDAALPRFRSYQSLAQQLVRQEPGNRAYWRELGYAQGNICTIAVTRNAGAQALKDCSAALATMERVHRMAPGDPDIAADLANRHAWMADALRLQGEDAAALQQRKRQGEILQSLLKDDPKNAGYLQDWMLARYSMSKLLHALGETQRAEMLRAEAREDVDRLVASDPDNNDWRVWQRKLTRPLANRRE</sequence>
<dbReference type="AlphaFoldDB" id="T0INZ4"/>
<keyword evidence="4" id="KW-1185">Reference proteome</keyword>